<evidence type="ECO:0000313" key="2">
    <source>
        <dbReference type="Proteomes" id="UP000214596"/>
    </source>
</evidence>
<dbReference type="Proteomes" id="UP000214596">
    <property type="component" value="Unassembled WGS sequence"/>
</dbReference>
<sequence length="42" mass="5027">MRNFLHFNQSFSAKKGEWLFKQEKPQELPTKHGLLTRLTLLI</sequence>
<proteinExistence type="predicted"/>
<dbReference type="EMBL" id="NIXT01004010">
    <property type="protein sequence ID" value="OXE28750.1"/>
    <property type="molecule type" value="Genomic_DNA"/>
</dbReference>
<dbReference type="AlphaFoldDB" id="A0A227J115"/>
<protein>
    <submittedName>
        <fullName evidence="1">Uncharacterized protein</fullName>
    </submittedName>
</protein>
<gene>
    <name evidence="1" type="ORF">CA163_32250</name>
</gene>
<organism evidence="1 2">
    <name type="scientific">Vibrio parahaemolyticus</name>
    <dbReference type="NCBI Taxonomy" id="670"/>
    <lineage>
        <taxon>Bacteria</taxon>
        <taxon>Pseudomonadati</taxon>
        <taxon>Pseudomonadota</taxon>
        <taxon>Gammaproteobacteria</taxon>
        <taxon>Vibrionales</taxon>
        <taxon>Vibrionaceae</taxon>
        <taxon>Vibrio</taxon>
    </lineage>
</organism>
<evidence type="ECO:0000313" key="1">
    <source>
        <dbReference type="EMBL" id="OXE28750.1"/>
    </source>
</evidence>
<accession>A0A227J115</accession>
<comment type="caution">
    <text evidence="1">The sequence shown here is derived from an EMBL/GenBank/DDBJ whole genome shotgun (WGS) entry which is preliminary data.</text>
</comment>
<name>A0A227J115_VIBPH</name>
<reference evidence="1 2" key="1">
    <citation type="journal article" date="2017" name="Appl. Environ. Microbiol.">
        <title>Parallel evolution of two clades of a major Atlantic endemic Vibrio parahaemolyticus pathogen lineage by independent acquisition of related pathogenicity islands.</title>
        <authorList>
            <person name="Xu F."/>
            <person name="Gonzalez-Escalona N."/>
            <person name="Drees K.P."/>
            <person name="Sebra R.P."/>
            <person name="Cooper V.S."/>
            <person name="Jones S.H."/>
            <person name="Whistler C.A."/>
        </authorList>
    </citation>
    <scope>NUCLEOTIDE SEQUENCE [LARGE SCALE GENOMIC DNA]</scope>
    <source>
        <strain evidence="1 2">MAVP-3</strain>
    </source>
</reference>